<reference evidence="3 4" key="1">
    <citation type="submission" date="2019-01" db="EMBL/GenBank/DDBJ databases">
        <authorList>
            <person name="Ferrante I. M."/>
        </authorList>
    </citation>
    <scope>NUCLEOTIDE SEQUENCE [LARGE SCALE GENOMIC DNA]</scope>
    <source>
        <strain evidence="3 4">B856</strain>
    </source>
</reference>
<sequence length="382" mass="44087">MKRDTIRCTTNVWLAFALIIAICNTAVNGFSNPFGASNNNVHAIYLSAQSPSTLFMSSFSADGSEYSSKDSDYDTEDVEERNWGENNEYGDDQNNAETIEMKPVPMSKNAGNRFVALYWDHELEENKKEGEQRESWWLHYDRDDLNEDHVMYCRKSNLYNETFNQDSMVDVMRSLPILASDLKRIVGHCMVLESTDLKYVKDLLREEPILKSLTDNGERVDEVPIYRWRQIRDYTLRQDDGRFGYPCLAVALDDDPENIGNIRSETEKAVLEYLIKSQKVIMGGPLHLPTQFKDDPSSIAVGDLIMFNAKDREDAINFVENMPSSQAGLYKDLRVHFYNQLDVTGKFVSEDPNRDAPGYQMKEAMEYWGYPTEDDQTPWLNW</sequence>
<protein>
    <recommendedName>
        <fullName evidence="5">YCII-related domain-containing protein</fullName>
    </recommendedName>
</protein>
<feature type="signal peptide" evidence="2">
    <location>
        <begin position="1"/>
        <end position="29"/>
    </location>
</feature>
<evidence type="ECO:0000313" key="4">
    <source>
        <dbReference type="Proteomes" id="UP000291116"/>
    </source>
</evidence>
<accession>A0A448ZMT5</accession>
<evidence type="ECO:0008006" key="5">
    <source>
        <dbReference type="Google" id="ProtNLM"/>
    </source>
</evidence>
<dbReference type="Gene3D" id="3.30.70.1060">
    <property type="entry name" value="Dimeric alpha+beta barrel"/>
    <property type="match status" value="1"/>
</dbReference>
<evidence type="ECO:0000313" key="3">
    <source>
        <dbReference type="EMBL" id="VEU43357.1"/>
    </source>
</evidence>
<dbReference type="EMBL" id="CAACVS010000538">
    <property type="protein sequence ID" value="VEU43357.1"/>
    <property type="molecule type" value="Genomic_DNA"/>
</dbReference>
<feature type="region of interest" description="Disordered" evidence="1">
    <location>
        <begin position="61"/>
        <end position="95"/>
    </location>
</feature>
<evidence type="ECO:0000256" key="2">
    <source>
        <dbReference type="SAM" id="SignalP"/>
    </source>
</evidence>
<feature type="chain" id="PRO_5019460782" description="YCII-related domain-containing protein" evidence="2">
    <location>
        <begin position="30"/>
        <end position="382"/>
    </location>
</feature>
<proteinExistence type="predicted"/>
<evidence type="ECO:0000256" key="1">
    <source>
        <dbReference type="SAM" id="MobiDB-lite"/>
    </source>
</evidence>
<dbReference type="OrthoDB" id="35939at2759"/>
<name>A0A448ZMT5_9STRA</name>
<dbReference type="AlphaFoldDB" id="A0A448ZMT5"/>
<keyword evidence="2" id="KW-0732">Signal</keyword>
<organism evidence="3 4">
    <name type="scientific">Pseudo-nitzschia multistriata</name>
    <dbReference type="NCBI Taxonomy" id="183589"/>
    <lineage>
        <taxon>Eukaryota</taxon>
        <taxon>Sar</taxon>
        <taxon>Stramenopiles</taxon>
        <taxon>Ochrophyta</taxon>
        <taxon>Bacillariophyta</taxon>
        <taxon>Bacillariophyceae</taxon>
        <taxon>Bacillariophycidae</taxon>
        <taxon>Bacillariales</taxon>
        <taxon>Bacillariaceae</taxon>
        <taxon>Pseudo-nitzschia</taxon>
    </lineage>
</organism>
<gene>
    <name evidence="3" type="ORF">PSNMU_V1.4_AUG-EV-PASAV3_0103730</name>
</gene>
<dbReference type="Proteomes" id="UP000291116">
    <property type="component" value="Unassembled WGS sequence"/>
</dbReference>
<keyword evidence="4" id="KW-1185">Reference proteome</keyword>